<dbReference type="CDD" id="cd13179">
    <property type="entry name" value="RanBD_RanBP1"/>
    <property type="match status" value="1"/>
</dbReference>
<reference evidence="4" key="1">
    <citation type="submission" date="2016-05" db="EMBL/GenBank/DDBJ databases">
        <authorList>
            <person name="Naeem Raeece"/>
        </authorList>
    </citation>
    <scope>NUCLEOTIDE SEQUENCE [LARGE SCALE GENOMIC DNA]</scope>
</reference>
<feature type="domain" description="RanBD1" evidence="2">
    <location>
        <begin position="19"/>
        <end position="154"/>
    </location>
</feature>
<dbReference type="FunFam" id="2.30.29.30:FF:000312">
    <property type="entry name" value="Ran binding protein 1"/>
    <property type="match status" value="1"/>
</dbReference>
<gene>
    <name evidence="3" type="ORF">POVWA2_012750</name>
</gene>
<sequence>MDDDKNDYNPEEEVTTGNWNTPKIELKEVEIKTGEEDESLFWSGRSKLYRWVEGEWKERGLGESKLLLHKKKGIIRFLLRQEKTLKVVANHYIYPNEAYCKLVPNAGSEKIYAWTVKDFAEEPKIEQFALKFNTAEAAKLFKQKFDEAGQVNLKLLDDKGELKGETKKEEAKNGEAKKEETKNGEVKKEEAEKEEAKKGEDKKEEAKKEEAEKEETDKKDEEKKVETETKDDAGKKSEEKDAKESEEKKSKEEEGDDNKNKSETSENKDSKKEEENIISPAPNVTYVRLGIFSQPLLRGERKNITVGGTALGTVHGSMRLSEINERPKFSEGQCHPVLPQVYRGCSPMCKYIYCKSVHVNTYVLPL</sequence>
<evidence type="ECO:0000259" key="2">
    <source>
        <dbReference type="PROSITE" id="PS50196"/>
    </source>
</evidence>
<evidence type="ECO:0000313" key="3">
    <source>
        <dbReference type="EMBL" id="SBT33061.1"/>
    </source>
</evidence>
<dbReference type="Gene3D" id="2.30.29.30">
    <property type="entry name" value="Pleckstrin-homology domain (PH domain)/Phosphotyrosine-binding domain (PTB)"/>
    <property type="match status" value="1"/>
</dbReference>
<dbReference type="InterPro" id="IPR045256">
    <property type="entry name" value="RanBP1_RanBD"/>
</dbReference>
<dbReference type="GO" id="GO:0005737">
    <property type="term" value="C:cytoplasm"/>
    <property type="evidence" value="ECO:0007669"/>
    <property type="project" value="TreeGrafter"/>
</dbReference>
<dbReference type="GO" id="GO:0006913">
    <property type="term" value="P:nucleocytoplasmic transport"/>
    <property type="evidence" value="ECO:0007669"/>
    <property type="project" value="InterPro"/>
</dbReference>
<dbReference type="SMART" id="SM00160">
    <property type="entry name" value="RanBD"/>
    <property type="match status" value="1"/>
</dbReference>
<name>A0A1A8YNT6_PLAOA</name>
<dbReference type="Pfam" id="PF00638">
    <property type="entry name" value="Ran_BP1"/>
    <property type="match status" value="1"/>
</dbReference>
<dbReference type="GO" id="GO:0005096">
    <property type="term" value="F:GTPase activator activity"/>
    <property type="evidence" value="ECO:0007669"/>
    <property type="project" value="TreeGrafter"/>
</dbReference>
<dbReference type="Proteomes" id="UP000078550">
    <property type="component" value="Unassembled WGS sequence"/>
</dbReference>
<evidence type="ECO:0000313" key="4">
    <source>
        <dbReference type="Proteomes" id="UP000078550"/>
    </source>
</evidence>
<dbReference type="GO" id="GO:0005643">
    <property type="term" value="C:nuclear pore"/>
    <property type="evidence" value="ECO:0007669"/>
    <property type="project" value="TreeGrafter"/>
</dbReference>
<feature type="region of interest" description="Disordered" evidence="1">
    <location>
        <begin position="164"/>
        <end position="279"/>
    </location>
</feature>
<dbReference type="AlphaFoldDB" id="A0A1A8YNT6"/>
<proteinExistence type="predicted"/>
<feature type="compositionally biased region" description="Basic and acidic residues" evidence="1">
    <location>
        <begin position="164"/>
        <end position="275"/>
    </location>
</feature>
<dbReference type="SUPFAM" id="SSF50729">
    <property type="entry name" value="PH domain-like"/>
    <property type="match status" value="1"/>
</dbReference>
<dbReference type="PANTHER" id="PTHR23138:SF87">
    <property type="entry name" value="E3 SUMO-PROTEIN LIGASE RANBP2"/>
    <property type="match status" value="1"/>
</dbReference>
<dbReference type="PANTHER" id="PTHR23138">
    <property type="entry name" value="RAN BINDING PROTEIN"/>
    <property type="match status" value="1"/>
</dbReference>
<dbReference type="InterPro" id="IPR011993">
    <property type="entry name" value="PH-like_dom_sf"/>
</dbReference>
<protein>
    <submittedName>
        <fullName evidence="3">Ran binding protein 1</fullName>
    </submittedName>
</protein>
<dbReference type="EMBL" id="FLRE01000050">
    <property type="protein sequence ID" value="SBT33061.1"/>
    <property type="molecule type" value="Genomic_DNA"/>
</dbReference>
<dbReference type="PROSITE" id="PS50196">
    <property type="entry name" value="RANBD1"/>
    <property type="match status" value="1"/>
</dbReference>
<dbReference type="InterPro" id="IPR000156">
    <property type="entry name" value="Ran_bind_dom"/>
</dbReference>
<evidence type="ECO:0000256" key="1">
    <source>
        <dbReference type="SAM" id="MobiDB-lite"/>
    </source>
</evidence>
<accession>A0A1A8YNT6</accession>
<organism evidence="3 4">
    <name type="scientific">Plasmodium ovale wallikeri</name>
    <dbReference type="NCBI Taxonomy" id="864142"/>
    <lineage>
        <taxon>Eukaryota</taxon>
        <taxon>Sar</taxon>
        <taxon>Alveolata</taxon>
        <taxon>Apicomplexa</taxon>
        <taxon>Aconoidasida</taxon>
        <taxon>Haemosporida</taxon>
        <taxon>Plasmodiidae</taxon>
        <taxon>Plasmodium</taxon>
        <taxon>Plasmodium (Plasmodium)</taxon>
    </lineage>
</organism>
<dbReference type="InterPro" id="IPR045255">
    <property type="entry name" value="RanBP1-like"/>
</dbReference>